<dbReference type="SUPFAM" id="SSF50249">
    <property type="entry name" value="Nucleic acid-binding proteins"/>
    <property type="match status" value="1"/>
</dbReference>
<dbReference type="HAMAP" id="MF_00984">
    <property type="entry name" value="SSB"/>
    <property type="match status" value="1"/>
</dbReference>
<keyword evidence="1 2" id="KW-0238">DNA-binding</keyword>
<comment type="caution">
    <text evidence="2">Lacks conserved residue(s) required for the propagation of feature annotation.</text>
</comment>
<organism evidence="5 6">
    <name type="scientific">Peptoniphilus stercorisuis</name>
    <dbReference type="NCBI Taxonomy" id="1436965"/>
    <lineage>
        <taxon>Bacteria</taxon>
        <taxon>Bacillati</taxon>
        <taxon>Bacillota</taxon>
        <taxon>Tissierellia</taxon>
        <taxon>Tissierellales</taxon>
        <taxon>Peptoniphilaceae</taxon>
        <taxon>Peptoniphilus</taxon>
    </lineage>
</organism>
<dbReference type="InterPro" id="IPR012340">
    <property type="entry name" value="NA-bd_OB-fold"/>
</dbReference>
<dbReference type="RefSeq" id="WP_210060153.1">
    <property type="nucleotide sequence ID" value="NZ_JAGGLJ010000003.1"/>
</dbReference>
<dbReference type="EMBL" id="JAGGLJ010000003">
    <property type="protein sequence ID" value="MBP2024846.1"/>
    <property type="molecule type" value="Genomic_DNA"/>
</dbReference>
<dbReference type="NCBIfam" id="TIGR00621">
    <property type="entry name" value="ssb"/>
    <property type="match status" value="1"/>
</dbReference>
<dbReference type="PIRSF" id="PIRSF002070">
    <property type="entry name" value="SSB"/>
    <property type="match status" value="1"/>
</dbReference>
<gene>
    <name evidence="5" type="ORF">J2Z71_000369</name>
</gene>
<dbReference type="Pfam" id="PF00436">
    <property type="entry name" value="SSB"/>
    <property type="match status" value="1"/>
</dbReference>
<dbReference type="PANTHER" id="PTHR10302">
    <property type="entry name" value="SINGLE-STRANDED DNA-BINDING PROTEIN"/>
    <property type="match status" value="1"/>
</dbReference>
<dbReference type="PANTHER" id="PTHR10302:SF27">
    <property type="entry name" value="SINGLE-STRANDED DNA-BINDING PROTEIN"/>
    <property type="match status" value="1"/>
</dbReference>
<accession>A0ABS4KC57</accession>
<feature type="region of interest" description="Disordered" evidence="4">
    <location>
        <begin position="111"/>
        <end position="173"/>
    </location>
</feature>
<dbReference type="PROSITE" id="PS50935">
    <property type="entry name" value="SSB"/>
    <property type="match status" value="1"/>
</dbReference>
<comment type="caution">
    <text evidence="5">The sequence shown here is derived from an EMBL/GenBank/DDBJ whole genome shotgun (WGS) entry which is preliminary data.</text>
</comment>
<proteinExistence type="inferred from homology"/>
<feature type="compositionally biased region" description="Low complexity" evidence="4">
    <location>
        <begin position="112"/>
        <end position="131"/>
    </location>
</feature>
<evidence type="ECO:0000256" key="3">
    <source>
        <dbReference type="PIRNR" id="PIRNR002070"/>
    </source>
</evidence>
<feature type="compositionally biased region" description="Low complexity" evidence="4">
    <location>
        <begin position="138"/>
        <end position="157"/>
    </location>
</feature>
<reference evidence="5 6" key="1">
    <citation type="submission" date="2021-03" db="EMBL/GenBank/DDBJ databases">
        <title>Genomic Encyclopedia of Type Strains, Phase IV (KMG-IV): sequencing the most valuable type-strain genomes for metagenomic binning, comparative biology and taxonomic classification.</title>
        <authorList>
            <person name="Goeker M."/>
        </authorList>
    </citation>
    <scope>NUCLEOTIDE SEQUENCE [LARGE SCALE GENOMIC DNA]</scope>
    <source>
        <strain evidence="5 6">DSM 27563</strain>
    </source>
</reference>
<evidence type="ECO:0000256" key="4">
    <source>
        <dbReference type="SAM" id="MobiDB-lite"/>
    </source>
</evidence>
<evidence type="ECO:0000256" key="2">
    <source>
        <dbReference type="HAMAP-Rule" id="MF_00984"/>
    </source>
</evidence>
<evidence type="ECO:0000256" key="1">
    <source>
        <dbReference type="ARBA" id="ARBA00023125"/>
    </source>
</evidence>
<dbReference type="GO" id="GO:0003677">
    <property type="term" value="F:DNA binding"/>
    <property type="evidence" value="ECO:0007669"/>
    <property type="project" value="UniProtKB-KW"/>
</dbReference>
<dbReference type="InterPro" id="IPR000424">
    <property type="entry name" value="Primosome_PriB/ssb"/>
</dbReference>
<sequence length="173" mass="19252">MNNVCLVGRLTRDPELRYTTSGMAVVRFTLAVDRRMSKEKRMEAEAKNQPTADFISCTAWNKTAELIANYVQKGSRLGVEGRIQTGSYEKDGQRVYTTDVIVNSMEFLDPASQSGGMRQNQGGQNFGNQSGPVNSAYNNNFSQNQNQNNFGGNNSQQDDIDGFFPIDNDDIPF</sequence>
<dbReference type="InterPro" id="IPR011344">
    <property type="entry name" value="ssDNA-bd"/>
</dbReference>
<dbReference type="Gene3D" id="2.40.50.140">
    <property type="entry name" value="Nucleic acid-binding proteins"/>
    <property type="match status" value="1"/>
</dbReference>
<keyword evidence="6" id="KW-1185">Reference proteome</keyword>
<dbReference type="CDD" id="cd04496">
    <property type="entry name" value="SSB_OBF"/>
    <property type="match status" value="1"/>
</dbReference>
<evidence type="ECO:0000313" key="5">
    <source>
        <dbReference type="EMBL" id="MBP2024846.1"/>
    </source>
</evidence>
<dbReference type="Proteomes" id="UP001519306">
    <property type="component" value="Unassembled WGS sequence"/>
</dbReference>
<protein>
    <recommendedName>
        <fullName evidence="2 3">Single-stranded DNA-binding protein</fullName>
        <shortName evidence="2">SSB</shortName>
    </recommendedName>
</protein>
<evidence type="ECO:0000313" key="6">
    <source>
        <dbReference type="Proteomes" id="UP001519306"/>
    </source>
</evidence>
<comment type="subunit">
    <text evidence="2">Homotetramer.</text>
</comment>
<name>A0ABS4KC57_9FIRM</name>